<name>A0A1F5PFS3_9BACT</name>
<organism evidence="1 2">
    <name type="scientific">Candidatus Doudnabacteria bacterium RIFCSPHIGHO2_01_FULL_50_11</name>
    <dbReference type="NCBI Taxonomy" id="1817828"/>
    <lineage>
        <taxon>Bacteria</taxon>
        <taxon>Candidatus Doudnaibacteriota</taxon>
    </lineage>
</organism>
<proteinExistence type="predicted"/>
<sequence length="118" mass="13554">MVKHEWDEACTFYKQGPRQAGLNVIQFLETYQGGVMKNPYNVPETCIDQKVGILLPRAMSGEIGLADVLEFNKHMLRCESCLTLAQEANRLAGRNGSRPNTRAEWVKFLNGRHFKKWR</sequence>
<evidence type="ECO:0000313" key="1">
    <source>
        <dbReference type="EMBL" id="OGE88743.1"/>
    </source>
</evidence>
<reference evidence="1 2" key="1">
    <citation type="journal article" date="2016" name="Nat. Commun.">
        <title>Thousands of microbial genomes shed light on interconnected biogeochemical processes in an aquifer system.</title>
        <authorList>
            <person name="Anantharaman K."/>
            <person name="Brown C.T."/>
            <person name="Hug L.A."/>
            <person name="Sharon I."/>
            <person name="Castelle C.J."/>
            <person name="Probst A.J."/>
            <person name="Thomas B.C."/>
            <person name="Singh A."/>
            <person name="Wilkins M.J."/>
            <person name="Karaoz U."/>
            <person name="Brodie E.L."/>
            <person name="Williams K.H."/>
            <person name="Hubbard S.S."/>
            <person name="Banfield J.F."/>
        </authorList>
    </citation>
    <scope>NUCLEOTIDE SEQUENCE [LARGE SCALE GENOMIC DNA]</scope>
</reference>
<accession>A0A1F5PFS3</accession>
<evidence type="ECO:0000313" key="2">
    <source>
        <dbReference type="Proteomes" id="UP000178377"/>
    </source>
</evidence>
<dbReference type="EMBL" id="MFEO01000030">
    <property type="protein sequence ID" value="OGE88743.1"/>
    <property type="molecule type" value="Genomic_DNA"/>
</dbReference>
<gene>
    <name evidence="1" type="ORF">A2722_02480</name>
</gene>
<evidence type="ECO:0008006" key="3">
    <source>
        <dbReference type="Google" id="ProtNLM"/>
    </source>
</evidence>
<dbReference type="Proteomes" id="UP000178377">
    <property type="component" value="Unassembled WGS sequence"/>
</dbReference>
<dbReference type="AlphaFoldDB" id="A0A1F5PFS3"/>
<protein>
    <recommendedName>
        <fullName evidence="3">Zinc-finger domain-containing protein</fullName>
    </recommendedName>
</protein>
<comment type="caution">
    <text evidence="1">The sequence shown here is derived from an EMBL/GenBank/DDBJ whole genome shotgun (WGS) entry which is preliminary data.</text>
</comment>